<evidence type="ECO:0000256" key="2">
    <source>
        <dbReference type="ARBA" id="ARBA00022606"/>
    </source>
</evidence>
<dbReference type="AlphaFoldDB" id="A0A8K0CKQ5"/>
<dbReference type="PANTHER" id="PTHR11188:SF176">
    <property type="entry name" value="ARRESTIN DOMAIN-CONTAINING PROTEIN 1"/>
    <property type="match status" value="1"/>
</dbReference>
<dbReference type="EMBL" id="VTPC01089669">
    <property type="protein sequence ID" value="KAF2885772.1"/>
    <property type="molecule type" value="Genomic_DNA"/>
</dbReference>
<name>A0A8K0CKQ5_IGNLU</name>
<dbReference type="Pfam" id="PF00339">
    <property type="entry name" value="Arrestin_N"/>
    <property type="match status" value="1"/>
</dbReference>
<feature type="domain" description="Arrestin C-terminal-like" evidence="3">
    <location>
        <begin position="177"/>
        <end position="309"/>
    </location>
</feature>
<proteinExistence type="inferred from homology"/>
<gene>
    <name evidence="4" type="ORF">ILUMI_20407</name>
</gene>
<sequence length="412" mass="45491">MGLKSCEIVLDNNWAAYYAGQTVTGRVELVVDSPKKVRGITILFKGEANTNWVIEESKTNNDGKQENERIELVGSEEYFKIQYYLIGGQGGEVVIPPGQHTYPFTCVLPPTLPSSFEGEFGYVRYIIKVTLDRPWKFDQEAKRAFTVLSPVDLNVNSRLKDPARITLEKFFCCCWCKSGPLTCVISIPCTGYVPGQVIPVVAEVDNISNVEILGVQFTLQKIVTYHSQTPRREVKKDLKIITELKVGPVAPHGSNTWNQPLTIPPIPPSNLTNCGLIDLDYELKIEVNVSGFHTNMESKIPITIGTVPFSSGPIPSNAQADSTVVNITEPPAGMINDTSSNPAFNMGWVTGGSTDANNAGMYPALPAFAASQFGTNSIQEKSDNEHMLYSNNNQQYYPMYPVYNYVNNNPSQ</sequence>
<dbReference type="InterPro" id="IPR014752">
    <property type="entry name" value="Arrestin-like_C"/>
</dbReference>
<dbReference type="GO" id="GO:0015031">
    <property type="term" value="P:protein transport"/>
    <property type="evidence" value="ECO:0007669"/>
    <property type="project" value="TreeGrafter"/>
</dbReference>
<organism evidence="4 5">
    <name type="scientific">Ignelater luminosus</name>
    <name type="common">Cucubano</name>
    <name type="synonym">Pyrophorus luminosus</name>
    <dbReference type="NCBI Taxonomy" id="2038154"/>
    <lineage>
        <taxon>Eukaryota</taxon>
        <taxon>Metazoa</taxon>
        <taxon>Ecdysozoa</taxon>
        <taxon>Arthropoda</taxon>
        <taxon>Hexapoda</taxon>
        <taxon>Insecta</taxon>
        <taxon>Pterygota</taxon>
        <taxon>Neoptera</taxon>
        <taxon>Endopterygota</taxon>
        <taxon>Coleoptera</taxon>
        <taxon>Polyphaga</taxon>
        <taxon>Elateriformia</taxon>
        <taxon>Elateroidea</taxon>
        <taxon>Elateridae</taxon>
        <taxon>Agrypninae</taxon>
        <taxon>Pyrophorini</taxon>
        <taxon>Ignelater</taxon>
    </lineage>
</organism>
<evidence type="ECO:0000313" key="5">
    <source>
        <dbReference type="Proteomes" id="UP000801492"/>
    </source>
</evidence>
<comment type="caution">
    <text evidence="4">The sequence shown here is derived from an EMBL/GenBank/DDBJ whole genome shotgun (WGS) entry which is preliminary data.</text>
</comment>
<dbReference type="GO" id="GO:0005737">
    <property type="term" value="C:cytoplasm"/>
    <property type="evidence" value="ECO:0007669"/>
    <property type="project" value="TreeGrafter"/>
</dbReference>
<dbReference type="PANTHER" id="PTHR11188">
    <property type="entry name" value="ARRESTIN DOMAIN CONTAINING PROTEIN"/>
    <property type="match status" value="1"/>
</dbReference>
<dbReference type="Gene3D" id="2.60.40.640">
    <property type="match status" value="2"/>
</dbReference>
<dbReference type="InterPro" id="IPR014756">
    <property type="entry name" value="Ig_E-set"/>
</dbReference>
<dbReference type="InterPro" id="IPR011022">
    <property type="entry name" value="Arrestin_C-like"/>
</dbReference>
<dbReference type="InterPro" id="IPR011021">
    <property type="entry name" value="Arrestin-like_N"/>
</dbReference>
<keyword evidence="2" id="KW-0716">Sensory transduction</keyword>
<dbReference type="SMART" id="SM01017">
    <property type="entry name" value="Arrestin_C"/>
    <property type="match status" value="1"/>
</dbReference>
<reference evidence="4" key="1">
    <citation type="submission" date="2019-08" db="EMBL/GenBank/DDBJ databases">
        <title>The genome of the North American firefly Photinus pyralis.</title>
        <authorList>
            <consortium name="Photinus pyralis genome working group"/>
            <person name="Fallon T.R."/>
            <person name="Sander Lower S.E."/>
            <person name="Weng J.-K."/>
        </authorList>
    </citation>
    <scope>NUCLEOTIDE SEQUENCE</scope>
    <source>
        <strain evidence="4">TRF0915ILg1</strain>
        <tissue evidence="4">Whole body</tissue>
    </source>
</reference>
<evidence type="ECO:0000259" key="3">
    <source>
        <dbReference type="SMART" id="SM01017"/>
    </source>
</evidence>
<dbReference type="Proteomes" id="UP000801492">
    <property type="component" value="Unassembled WGS sequence"/>
</dbReference>
<dbReference type="InterPro" id="IPR050357">
    <property type="entry name" value="Arrestin_domain-protein"/>
</dbReference>
<comment type="similarity">
    <text evidence="1">Belongs to the arrestin family.</text>
</comment>
<accession>A0A8K0CKQ5</accession>
<dbReference type="SUPFAM" id="SSF81296">
    <property type="entry name" value="E set domains"/>
    <property type="match status" value="2"/>
</dbReference>
<evidence type="ECO:0000313" key="4">
    <source>
        <dbReference type="EMBL" id="KAF2885772.1"/>
    </source>
</evidence>
<keyword evidence="5" id="KW-1185">Reference proteome</keyword>
<evidence type="ECO:0000256" key="1">
    <source>
        <dbReference type="ARBA" id="ARBA00005298"/>
    </source>
</evidence>
<protein>
    <recommendedName>
        <fullName evidence="3">Arrestin C-terminal-like domain-containing protein</fullName>
    </recommendedName>
</protein>
<dbReference type="Pfam" id="PF02752">
    <property type="entry name" value="Arrestin_C"/>
    <property type="match status" value="1"/>
</dbReference>
<dbReference type="OrthoDB" id="2333384at2759"/>